<feature type="region of interest" description="Disordered" evidence="6">
    <location>
        <begin position="1"/>
        <end position="153"/>
    </location>
</feature>
<dbReference type="PANTHER" id="PTHR22776">
    <property type="entry name" value="MARVEL-CONTAINING POTENTIAL LIPID RAFT-ASSOCIATED PROTEIN"/>
    <property type="match status" value="1"/>
</dbReference>
<evidence type="ECO:0000256" key="7">
    <source>
        <dbReference type="SAM" id="Phobius"/>
    </source>
</evidence>
<feature type="transmembrane region" description="Helical" evidence="7">
    <location>
        <begin position="274"/>
        <end position="297"/>
    </location>
</feature>
<comment type="subcellular location">
    <subcellularLocation>
        <location evidence="1">Membrane</location>
        <topology evidence="1">Multi-pass membrane protein</topology>
    </subcellularLocation>
</comment>
<organism evidence="9 10">
    <name type="scientific">Rousettus aegyptiacus</name>
    <name type="common">Egyptian fruit bat</name>
    <name type="synonym">Pteropus aegyptiacus</name>
    <dbReference type="NCBI Taxonomy" id="9407"/>
    <lineage>
        <taxon>Eukaryota</taxon>
        <taxon>Metazoa</taxon>
        <taxon>Chordata</taxon>
        <taxon>Craniata</taxon>
        <taxon>Vertebrata</taxon>
        <taxon>Euteleostomi</taxon>
        <taxon>Mammalia</taxon>
        <taxon>Eutheria</taxon>
        <taxon>Laurasiatheria</taxon>
        <taxon>Chiroptera</taxon>
        <taxon>Yinpterochiroptera</taxon>
        <taxon>Pteropodoidea</taxon>
        <taxon>Pteropodidae</taxon>
        <taxon>Rousettinae</taxon>
        <taxon>Rousettus</taxon>
    </lineage>
</organism>
<dbReference type="GO" id="GO:0016020">
    <property type="term" value="C:membrane"/>
    <property type="evidence" value="ECO:0007669"/>
    <property type="project" value="UniProtKB-SubCell"/>
</dbReference>
<dbReference type="AlphaFoldDB" id="A0A7J8CJH6"/>
<evidence type="ECO:0000256" key="5">
    <source>
        <dbReference type="PROSITE-ProRule" id="PRU00581"/>
    </source>
</evidence>
<reference evidence="9 10" key="1">
    <citation type="journal article" date="2020" name="Nature">
        <title>Six reference-quality genomes reveal evolution of bat adaptations.</title>
        <authorList>
            <person name="Jebb D."/>
            <person name="Huang Z."/>
            <person name="Pippel M."/>
            <person name="Hughes G.M."/>
            <person name="Lavrichenko K."/>
            <person name="Devanna P."/>
            <person name="Winkler S."/>
            <person name="Jermiin L.S."/>
            <person name="Skirmuntt E.C."/>
            <person name="Katzourakis A."/>
            <person name="Burkitt-Gray L."/>
            <person name="Ray D.A."/>
            <person name="Sullivan K.A.M."/>
            <person name="Roscito J.G."/>
            <person name="Kirilenko B.M."/>
            <person name="Davalos L.M."/>
            <person name="Corthals A.P."/>
            <person name="Power M.L."/>
            <person name="Jones G."/>
            <person name="Ransome R.D."/>
            <person name="Dechmann D.K.N."/>
            <person name="Locatelli A.G."/>
            <person name="Puechmaille S.J."/>
            <person name="Fedrigo O."/>
            <person name="Jarvis E.D."/>
            <person name="Hiller M."/>
            <person name="Vernes S.C."/>
            <person name="Myers E.W."/>
            <person name="Teeling E.C."/>
        </authorList>
    </citation>
    <scope>NUCLEOTIDE SEQUENCE [LARGE SCALE GENOMIC DNA]</scope>
    <source>
        <strain evidence="9">MRouAeg1</strain>
        <tissue evidence="9">Muscle</tissue>
    </source>
</reference>
<accession>A0A7J8CJH6</accession>
<evidence type="ECO:0000313" key="9">
    <source>
        <dbReference type="EMBL" id="KAF6410929.1"/>
    </source>
</evidence>
<gene>
    <name evidence="9" type="ORF">HJG63_013034</name>
</gene>
<dbReference type="PANTHER" id="PTHR22776:SF98">
    <property type="entry name" value="MARVEL DOMAIN-CONTAINING PROTEIN"/>
    <property type="match status" value="1"/>
</dbReference>
<name>A0A7J8CJH6_ROUAE</name>
<evidence type="ECO:0000256" key="4">
    <source>
        <dbReference type="ARBA" id="ARBA00023136"/>
    </source>
</evidence>
<dbReference type="EMBL" id="JACASE010000014">
    <property type="protein sequence ID" value="KAF6410929.1"/>
    <property type="molecule type" value="Genomic_DNA"/>
</dbReference>
<keyword evidence="10" id="KW-1185">Reference proteome</keyword>
<feature type="transmembrane region" description="Helical" evidence="7">
    <location>
        <begin position="181"/>
        <end position="205"/>
    </location>
</feature>
<feature type="compositionally biased region" description="Basic and acidic residues" evidence="6">
    <location>
        <begin position="117"/>
        <end position="135"/>
    </location>
</feature>
<evidence type="ECO:0000256" key="6">
    <source>
        <dbReference type="SAM" id="MobiDB-lite"/>
    </source>
</evidence>
<evidence type="ECO:0000259" key="8">
    <source>
        <dbReference type="PROSITE" id="PS51225"/>
    </source>
</evidence>
<proteinExistence type="predicted"/>
<keyword evidence="3 7" id="KW-1133">Transmembrane helix</keyword>
<feature type="compositionally biased region" description="Basic and acidic residues" evidence="6">
    <location>
        <begin position="1"/>
        <end position="99"/>
    </location>
</feature>
<dbReference type="GO" id="GO:0042552">
    <property type="term" value="P:myelination"/>
    <property type="evidence" value="ECO:0007669"/>
    <property type="project" value="TreeGrafter"/>
</dbReference>
<dbReference type="PROSITE" id="PS51225">
    <property type="entry name" value="MARVEL"/>
    <property type="match status" value="1"/>
</dbReference>
<comment type="caution">
    <text evidence="9">The sequence shown here is derived from an EMBL/GenBank/DDBJ whole genome shotgun (WGS) entry which is preliminary data.</text>
</comment>
<dbReference type="Proteomes" id="UP000593571">
    <property type="component" value="Unassembled WGS sequence"/>
</dbReference>
<evidence type="ECO:0000256" key="1">
    <source>
        <dbReference type="ARBA" id="ARBA00004141"/>
    </source>
</evidence>
<keyword evidence="2 5" id="KW-0812">Transmembrane</keyword>
<protein>
    <submittedName>
        <fullName evidence="9">MARVEL domain containing 3</fullName>
    </submittedName>
</protein>
<feature type="transmembrane region" description="Helical" evidence="7">
    <location>
        <begin position="333"/>
        <end position="354"/>
    </location>
</feature>
<feature type="domain" description="MARVEL" evidence="8">
    <location>
        <begin position="168"/>
        <end position="358"/>
    </location>
</feature>
<dbReference type="OrthoDB" id="8844724at2759"/>
<evidence type="ECO:0000256" key="3">
    <source>
        <dbReference type="ARBA" id="ARBA00022989"/>
    </source>
</evidence>
<evidence type="ECO:0000313" key="10">
    <source>
        <dbReference type="Proteomes" id="UP000593571"/>
    </source>
</evidence>
<keyword evidence="4 5" id="KW-0472">Membrane</keyword>
<sequence length="385" mass="43239">MEDTSRTREPRARPRARDPDLQPRADRDRHPERPRDRAGDRRAERHGGERRDGDGDRDGGRGRDPRQDRHRVGDPRPAEQRVWEKSRPNRARDGARRPSWDAAPPPRPAPWETPEPPPHRKEDFGRRGPESDHTAGRYLPSNPRPGPEEVEYHQSEAEGLLECHKCRYLCTGRGVVQIVEVILNGMVLMCIVASYFVLAGFSASFTSGGGFGNNYYSPFEGTELEQVRQLDQQYTVLRAPLIYGGVAVSLGLGVLTMSVLLQGAKSLTKLPRKWLLLEAAFSLLAAVGYCIGTGFYLHVALQINATDTCKKRERLYARKGLTWMNCQLAGTDGAAATFACLLVIMYGASVVLALRSCREQKHYKDSREQHRNHSEAPEYLWSGTL</sequence>
<evidence type="ECO:0000256" key="2">
    <source>
        <dbReference type="ARBA" id="ARBA00022692"/>
    </source>
</evidence>
<dbReference type="InterPro" id="IPR050578">
    <property type="entry name" value="MARVEL-CKLF_proteins"/>
</dbReference>
<feature type="transmembrane region" description="Helical" evidence="7">
    <location>
        <begin position="241"/>
        <end position="262"/>
    </location>
</feature>
<dbReference type="GO" id="GO:0019911">
    <property type="term" value="F:structural constituent of myelin sheath"/>
    <property type="evidence" value="ECO:0007669"/>
    <property type="project" value="TreeGrafter"/>
</dbReference>
<feature type="compositionally biased region" description="Pro residues" evidence="6">
    <location>
        <begin position="103"/>
        <end position="116"/>
    </location>
</feature>
<dbReference type="InterPro" id="IPR008253">
    <property type="entry name" value="Marvel"/>
</dbReference>